<sequence>MENKSDGGNLSAGRIAIQSLCAPQCGYAEMVCIIVNAEPKDSVSRLGLGCVYQVPEINYSFFKCGCCDNVSHFISFACISEEMAAPGRYIVVYEDKDMAKLLTGYQDMLGLLHVHKVAQNNSQVKENCMWMSMQEEVEWQGGECKSARLYKIRYDCSF</sequence>
<reference evidence="1 2" key="1">
    <citation type="journal article" date="2014" name="Agronomy (Basel)">
        <title>A Draft Genome Sequence for Ensete ventricosum, the Drought-Tolerant Tree Against Hunger.</title>
        <authorList>
            <person name="Harrison J."/>
            <person name="Moore K.A."/>
            <person name="Paszkiewicz K."/>
            <person name="Jones T."/>
            <person name="Grant M."/>
            <person name="Ambacheew D."/>
            <person name="Muzemil S."/>
            <person name="Studholme D.J."/>
        </authorList>
    </citation>
    <scope>NUCLEOTIDE SEQUENCE [LARGE SCALE GENOMIC DNA]</scope>
</reference>
<dbReference type="AlphaFoldDB" id="A0A427BCE1"/>
<proteinExistence type="predicted"/>
<organism evidence="1 2">
    <name type="scientific">Ensete ventricosum</name>
    <name type="common">Abyssinian banana</name>
    <name type="synonym">Musa ensete</name>
    <dbReference type="NCBI Taxonomy" id="4639"/>
    <lineage>
        <taxon>Eukaryota</taxon>
        <taxon>Viridiplantae</taxon>
        <taxon>Streptophyta</taxon>
        <taxon>Embryophyta</taxon>
        <taxon>Tracheophyta</taxon>
        <taxon>Spermatophyta</taxon>
        <taxon>Magnoliopsida</taxon>
        <taxon>Liliopsida</taxon>
        <taxon>Zingiberales</taxon>
        <taxon>Musaceae</taxon>
        <taxon>Ensete</taxon>
    </lineage>
</organism>
<dbReference type="EMBL" id="AMZH03000015">
    <property type="protein sequence ID" value="RRT86093.1"/>
    <property type="molecule type" value="Genomic_DNA"/>
</dbReference>
<gene>
    <name evidence="1" type="ORF">B296_00000194</name>
</gene>
<comment type="caution">
    <text evidence="1">The sequence shown here is derived from an EMBL/GenBank/DDBJ whole genome shotgun (WGS) entry which is preliminary data.</text>
</comment>
<evidence type="ECO:0000313" key="2">
    <source>
        <dbReference type="Proteomes" id="UP000287651"/>
    </source>
</evidence>
<accession>A0A427BCE1</accession>
<protein>
    <submittedName>
        <fullName evidence="1">Uncharacterized protein</fullName>
    </submittedName>
</protein>
<name>A0A427BCE1_ENSVE</name>
<evidence type="ECO:0000313" key="1">
    <source>
        <dbReference type="EMBL" id="RRT86093.1"/>
    </source>
</evidence>
<dbReference type="Proteomes" id="UP000287651">
    <property type="component" value="Unassembled WGS sequence"/>
</dbReference>